<dbReference type="Gene3D" id="3.40.710.10">
    <property type="entry name" value="DD-peptidase/beta-lactamase superfamily"/>
    <property type="match status" value="1"/>
</dbReference>
<dbReference type="AlphaFoldDB" id="V4NPP2"/>
<evidence type="ECO:0000259" key="1">
    <source>
        <dbReference type="Pfam" id="PF00144"/>
    </source>
</evidence>
<protein>
    <recommendedName>
        <fullName evidence="1">Beta-lactamase-related domain-containing protein</fullName>
    </recommendedName>
</protein>
<dbReference type="EMBL" id="AWGB01000068">
    <property type="protein sequence ID" value="ESQ83767.1"/>
    <property type="molecule type" value="Genomic_DNA"/>
</dbReference>
<proteinExistence type="predicted"/>
<dbReference type="SUPFAM" id="SSF56601">
    <property type="entry name" value="beta-lactamase/transpeptidase-like"/>
    <property type="match status" value="1"/>
</dbReference>
<dbReference type="STRING" id="1121022.GCA_000376105_04011"/>
<keyword evidence="3" id="KW-1185">Reference proteome</keyword>
<dbReference type="Proteomes" id="UP000017837">
    <property type="component" value="Unassembled WGS sequence"/>
</dbReference>
<dbReference type="eggNOG" id="COG1680">
    <property type="taxonomic scope" value="Bacteria"/>
</dbReference>
<gene>
    <name evidence="2" type="ORF">ABENE_20050</name>
</gene>
<name>V4NPP2_9CAUL</name>
<dbReference type="InterPro" id="IPR001466">
    <property type="entry name" value="Beta-lactam-related"/>
</dbReference>
<sequence length="270" mass="29622">MVSSIIILRLVDQGYLKLTDRPQDKIAEWPIASTDPLYTMTLAQLLSFTSGLEVEPGCINLPNADMASCVGAIATANANNGVTPGTRFYYDSSHMQVAGLMAVRARGLATWADVFNEFRTQTGLFPTGTYDLPSVSNPRLAGGMHWKGVEYLDFLKALKSGTLLTSSMMSEYLADRTAAPVTIAYSPLQKINEDWHYGLGHWNECQSATWNCQPMQRTSSPGAYGAYPYWDHAKNYIGIVARQGGLGTYTSGLDIERTVRPQVEAWAACQ</sequence>
<organism evidence="2 3">
    <name type="scientific">Asticcacaulis benevestitus DSM 16100 = ATCC BAA-896</name>
    <dbReference type="NCBI Taxonomy" id="1121022"/>
    <lineage>
        <taxon>Bacteria</taxon>
        <taxon>Pseudomonadati</taxon>
        <taxon>Pseudomonadota</taxon>
        <taxon>Alphaproteobacteria</taxon>
        <taxon>Caulobacterales</taxon>
        <taxon>Caulobacteraceae</taxon>
        <taxon>Asticcacaulis</taxon>
    </lineage>
</organism>
<comment type="caution">
    <text evidence="2">The sequence shown here is derived from an EMBL/GenBank/DDBJ whole genome shotgun (WGS) entry which is preliminary data.</text>
</comment>
<evidence type="ECO:0000313" key="3">
    <source>
        <dbReference type="Proteomes" id="UP000017837"/>
    </source>
</evidence>
<dbReference type="PATRIC" id="fig|1121022.4.peg.4107"/>
<accession>V4NPP2</accession>
<dbReference type="Pfam" id="PF00144">
    <property type="entry name" value="Beta-lactamase"/>
    <property type="match status" value="1"/>
</dbReference>
<evidence type="ECO:0000313" key="2">
    <source>
        <dbReference type="EMBL" id="ESQ83767.1"/>
    </source>
</evidence>
<dbReference type="InterPro" id="IPR012338">
    <property type="entry name" value="Beta-lactam/transpept-like"/>
</dbReference>
<feature type="domain" description="Beta-lactamase-related" evidence="1">
    <location>
        <begin position="3"/>
        <end position="119"/>
    </location>
</feature>
<reference evidence="2 3" key="1">
    <citation type="journal article" date="2014" name="Nature">
        <title>Sequential evolution of bacterial morphology by co-option of a developmental regulator.</title>
        <authorList>
            <person name="Jiang C."/>
            <person name="Brown P.J."/>
            <person name="Ducret A."/>
            <person name="Brun Y.V."/>
        </authorList>
    </citation>
    <scope>NUCLEOTIDE SEQUENCE [LARGE SCALE GENOMIC DNA]</scope>
    <source>
        <strain evidence="2 3">DSM 16100</strain>
    </source>
</reference>